<sequence>MTETEQRIAVADGETIAAVHHEAPGDDWIVFCHGFLSDKSGSYERRCRRAVEHGYDAVRFDFRGCGDSDGRFVEQTLSDKLADLRAVLDYFAPPSVVLFGSSFGGKVALHAAVDDERVAAVATRAPVTYDRAFDEYRAIVERESSSRQAAGSEQREGPENTSGGTARAKRDANREGVYEFETGDRIDERFFDDFESYAFGDVVASLSVPVAIFHGREDDSVAVGDSVDAAAALETDVLLEAFATEGHRFSADAESRLLERLFHWLETR</sequence>
<dbReference type="PRINTS" id="PR00111">
    <property type="entry name" value="ABHYDROLASE"/>
</dbReference>
<evidence type="ECO:0000256" key="11">
    <source>
        <dbReference type="ARBA" id="ARBA00047972"/>
    </source>
</evidence>
<dbReference type="EMBL" id="JABURA010000004">
    <property type="protein sequence ID" value="NUB93993.1"/>
    <property type="molecule type" value="Genomic_DNA"/>
</dbReference>
<evidence type="ECO:0000313" key="15">
    <source>
        <dbReference type="Proteomes" id="UP000728647"/>
    </source>
</evidence>
<dbReference type="InterPro" id="IPR029058">
    <property type="entry name" value="AB_hydrolase_fold"/>
</dbReference>
<dbReference type="EC" id="3.1.1.93" evidence="4"/>
<evidence type="ECO:0000256" key="7">
    <source>
        <dbReference type="ARBA" id="ARBA00042645"/>
    </source>
</evidence>
<feature type="domain" description="AB hydrolase-1" evidence="13">
    <location>
        <begin position="28"/>
        <end position="247"/>
    </location>
</feature>
<comment type="function">
    <text evidence="9">Acts as an acyl-protein thioesterase that hydrolyzes fatty acids from acylated residues in proteins. Regulates the mitochondrial S-depalmitoylation of the nucleophilic active site residue of peroxiredoxin-5/PRDX5, a key antioxidant protein, therefore modulating mitochondrial antioxidant ability. Also catalyzes the deglucuronidation of mycophenolic acid acyl-glucuronide, an active metabolite of the immunosuppressant drug mycophenolate.</text>
</comment>
<feature type="region of interest" description="Disordered" evidence="12">
    <location>
        <begin position="143"/>
        <end position="174"/>
    </location>
</feature>
<accession>A0A8J8GRG6</accession>
<evidence type="ECO:0000256" key="5">
    <source>
        <dbReference type="ARBA" id="ARBA00039314"/>
    </source>
</evidence>
<keyword evidence="3" id="KW-0809">Transit peptide</keyword>
<evidence type="ECO:0000256" key="12">
    <source>
        <dbReference type="SAM" id="MobiDB-lite"/>
    </source>
</evidence>
<dbReference type="EC" id="3.1.2.22" evidence="1"/>
<name>A0A8J8GRG6_9EURY</name>
<evidence type="ECO:0000256" key="9">
    <source>
        <dbReference type="ARBA" id="ARBA00046047"/>
    </source>
</evidence>
<evidence type="ECO:0000256" key="6">
    <source>
        <dbReference type="ARBA" id="ARBA00041520"/>
    </source>
</evidence>
<dbReference type="AlphaFoldDB" id="A0A8J8GRG6"/>
<protein>
    <recommendedName>
        <fullName evidence="5">Palmitoyl-protein thioesterase ABHD10, mitochondrial</fullName>
        <ecNumber evidence="4">3.1.1.93</ecNumber>
        <ecNumber evidence="1">3.1.2.22</ecNumber>
    </recommendedName>
    <alternativeName>
        <fullName evidence="7">Acyl-protein thioesterase ABHD10</fullName>
    </alternativeName>
    <alternativeName>
        <fullName evidence="8">Alpha/beta hydrolase domain-containing protein 10</fullName>
    </alternativeName>
    <alternativeName>
        <fullName evidence="6">Mycophenolic acid acyl-glucuronide esterase, mitochondrial</fullName>
    </alternativeName>
</protein>
<proteinExistence type="predicted"/>
<evidence type="ECO:0000313" key="14">
    <source>
        <dbReference type="EMBL" id="NUB93993.1"/>
    </source>
</evidence>
<comment type="caution">
    <text evidence="14">The sequence shown here is derived from an EMBL/GenBank/DDBJ whole genome shotgun (WGS) entry which is preliminary data.</text>
</comment>
<comment type="catalytic activity">
    <reaction evidence="11">
        <text>mycophenolic acid O-acyl-beta-D-glucuronide + H2O = mycophenolate + D-glucuronate + H(+)</text>
        <dbReference type="Rhea" id="RHEA:34179"/>
        <dbReference type="ChEBI" id="CHEBI:15377"/>
        <dbReference type="ChEBI" id="CHEBI:15378"/>
        <dbReference type="ChEBI" id="CHEBI:58720"/>
        <dbReference type="ChEBI" id="CHEBI:62932"/>
        <dbReference type="ChEBI" id="CHEBI:66982"/>
        <dbReference type="EC" id="3.1.1.93"/>
    </reaction>
    <physiologicalReaction direction="left-to-right" evidence="11">
        <dbReference type="Rhea" id="RHEA:34180"/>
    </physiologicalReaction>
</comment>
<evidence type="ECO:0000256" key="8">
    <source>
        <dbReference type="ARBA" id="ARBA00042704"/>
    </source>
</evidence>
<dbReference type="InterPro" id="IPR052382">
    <property type="entry name" value="ABHD10_acyl-thioesterase"/>
</dbReference>
<dbReference type="Pfam" id="PF00561">
    <property type="entry name" value="Abhydrolase_1"/>
    <property type="match status" value="1"/>
</dbReference>
<evidence type="ECO:0000256" key="1">
    <source>
        <dbReference type="ARBA" id="ARBA00012423"/>
    </source>
</evidence>
<evidence type="ECO:0000256" key="4">
    <source>
        <dbReference type="ARBA" id="ARBA00039132"/>
    </source>
</evidence>
<evidence type="ECO:0000256" key="2">
    <source>
        <dbReference type="ARBA" id="ARBA00022801"/>
    </source>
</evidence>
<comment type="catalytic activity">
    <reaction evidence="10">
        <text>S-hexadecanoyl-L-cysteinyl-[protein] + H2O = L-cysteinyl-[protein] + hexadecanoate + H(+)</text>
        <dbReference type="Rhea" id="RHEA:19233"/>
        <dbReference type="Rhea" id="RHEA-COMP:10131"/>
        <dbReference type="Rhea" id="RHEA-COMP:11032"/>
        <dbReference type="ChEBI" id="CHEBI:7896"/>
        <dbReference type="ChEBI" id="CHEBI:15377"/>
        <dbReference type="ChEBI" id="CHEBI:15378"/>
        <dbReference type="ChEBI" id="CHEBI:29950"/>
        <dbReference type="ChEBI" id="CHEBI:74151"/>
        <dbReference type="EC" id="3.1.2.22"/>
    </reaction>
    <physiologicalReaction direction="left-to-right" evidence="10">
        <dbReference type="Rhea" id="RHEA:19234"/>
    </physiologicalReaction>
</comment>
<dbReference type="InterPro" id="IPR000073">
    <property type="entry name" value="AB_hydrolase_1"/>
</dbReference>
<gene>
    <name evidence="14" type="ORF">HT576_23750</name>
</gene>
<dbReference type="GO" id="GO:0008474">
    <property type="term" value="F:palmitoyl-(protein) hydrolase activity"/>
    <property type="evidence" value="ECO:0007669"/>
    <property type="project" value="UniProtKB-EC"/>
</dbReference>
<dbReference type="RefSeq" id="WP_174703587.1">
    <property type="nucleotide sequence ID" value="NZ_JABURA010000004.1"/>
</dbReference>
<dbReference type="Proteomes" id="UP000728647">
    <property type="component" value="Unassembled WGS sequence"/>
</dbReference>
<dbReference type="PANTHER" id="PTHR16138">
    <property type="entry name" value="MYCOPHENOLIC ACID ACYL-GLUCURONIDE ESTERASE, MITOCHONDRIAL"/>
    <property type="match status" value="1"/>
</dbReference>
<dbReference type="GO" id="GO:0102390">
    <property type="term" value="F:mycophenolic acid acyl-glucuronide esterase activity"/>
    <property type="evidence" value="ECO:0007669"/>
    <property type="project" value="UniProtKB-EC"/>
</dbReference>
<keyword evidence="2 14" id="KW-0378">Hydrolase</keyword>
<evidence type="ECO:0000256" key="3">
    <source>
        <dbReference type="ARBA" id="ARBA00022946"/>
    </source>
</evidence>
<dbReference type="SUPFAM" id="SSF53474">
    <property type="entry name" value="alpha/beta-Hydrolases"/>
    <property type="match status" value="1"/>
</dbReference>
<dbReference type="PANTHER" id="PTHR16138:SF7">
    <property type="entry name" value="PALMITOYL-PROTEIN THIOESTERASE ABHD10, MITOCHONDRIAL"/>
    <property type="match status" value="1"/>
</dbReference>
<dbReference type="Gene3D" id="3.40.50.1820">
    <property type="entry name" value="alpha/beta hydrolase"/>
    <property type="match status" value="1"/>
</dbReference>
<evidence type="ECO:0000259" key="13">
    <source>
        <dbReference type="Pfam" id="PF00561"/>
    </source>
</evidence>
<evidence type="ECO:0000256" key="10">
    <source>
        <dbReference type="ARBA" id="ARBA00047409"/>
    </source>
</evidence>
<dbReference type="OrthoDB" id="7531at2157"/>
<dbReference type="GO" id="GO:0004553">
    <property type="term" value="F:hydrolase activity, hydrolyzing O-glycosyl compounds"/>
    <property type="evidence" value="ECO:0007669"/>
    <property type="project" value="TreeGrafter"/>
</dbReference>
<reference evidence="14" key="1">
    <citation type="submission" date="2020-06" db="EMBL/GenBank/DDBJ databases">
        <title>Haloterrigena sp. nov., an extremely halophilic archaeon isolated from a saline sediment.</title>
        <authorList>
            <person name="Liu B.-B."/>
        </authorList>
    </citation>
    <scope>NUCLEOTIDE SEQUENCE</scope>
    <source>
        <strain evidence="14">SYSU A121-1</strain>
    </source>
</reference>
<organism evidence="14 15">
    <name type="scientific">Haloterrigena gelatinilytica</name>
    <dbReference type="NCBI Taxonomy" id="2741724"/>
    <lineage>
        <taxon>Archaea</taxon>
        <taxon>Methanobacteriati</taxon>
        <taxon>Methanobacteriota</taxon>
        <taxon>Stenosarchaea group</taxon>
        <taxon>Halobacteria</taxon>
        <taxon>Halobacteriales</taxon>
        <taxon>Natrialbaceae</taxon>
        <taxon>Haloterrigena</taxon>
    </lineage>
</organism>